<dbReference type="InterPro" id="IPR036047">
    <property type="entry name" value="F-box-like_dom_sf"/>
</dbReference>
<evidence type="ECO:0008006" key="6">
    <source>
        <dbReference type="Google" id="ProtNLM"/>
    </source>
</evidence>
<gene>
    <name evidence="4" type="ORF">U9M48_015223</name>
</gene>
<evidence type="ECO:0000259" key="3">
    <source>
        <dbReference type="Pfam" id="PF08387"/>
    </source>
</evidence>
<dbReference type="SUPFAM" id="SSF81383">
    <property type="entry name" value="F-box domain"/>
    <property type="match status" value="1"/>
</dbReference>
<reference evidence="4 5" key="1">
    <citation type="submission" date="2024-02" db="EMBL/GenBank/DDBJ databases">
        <title>High-quality chromosome-scale genome assembly of Pensacola bahiagrass (Paspalum notatum Flugge var. saurae).</title>
        <authorList>
            <person name="Vega J.M."/>
            <person name="Podio M."/>
            <person name="Orjuela J."/>
            <person name="Siena L.A."/>
            <person name="Pessino S.C."/>
            <person name="Combes M.C."/>
            <person name="Mariac C."/>
            <person name="Albertini E."/>
            <person name="Pupilli F."/>
            <person name="Ortiz J.P.A."/>
            <person name="Leblanc O."/>
        </authorList>
    </citation>
    <scope>NUCLEOTIDE SEQUENCE [LARGE SCALE GENOMIC DNA]</scope>
    <source>
        <strain evidence="4">R1</strain>
        <tissue evidence="4">Leaf</tissue>
    </source>
</reference>
<proteinExistence type="predicted"/>
<dbReference type="InterPro" id="IPR006566">
    <property type="entry name" value="FBD"/>
</dbReference>
<feature type="compositionally biased region" description="Basic and acidic residues" evidence="1">
    <location>
        <begin position="1"/>
        <end position="20"/>
    </location>
</feature>
<dbReference type="Pfam" id="PF00646">
    <property type="entry name" value="F-box"/>
    <property type="match status" value="1"/>
</dbReference>
<evidence type="ECO:0000256" key="1">
    <source>
        <dbReference type="SAM" id="MobiDB-lite"/>
    </source>
</evidence>
<dbReference type="Pfam" id="PF08387">
    <property type="entry name" value="FBD"/>
    <property type="match status" value="1"/>
</dbReference>
<dbReference type="PANTHER" id="PTHR34709:SF75">
    <property type="entry name" value="FBD DOMAIN-CONTAINING PROTEIN"/>
    <property type="match status" value="1"/>
</dbReference>
<protein>
    <recommendedName>
        <fullName evidence="6">F-box domain-containing protein</fullName>
    </recommendedName>
</protein>
<evidence type="ECO:0000313" key="4">
    <source>
        <dbReference type="EMBL" id="WVZ65943.1"/>
    </source>
</evidence>
<dbReference type="AlphaFoldDB" id="A0AAQ3T3C1"/>
<dbReference type="InterPro" id="IPR001810">
    <property type="entry name" value="F-box_dom"/>
</dbReference>
<feature type="domain" description="FBD" evidence="3">
    <location>
        <begin position="377"/>
        <end position="413"/>
    </location>
</feature>
<dbReference type="PANTHER" id="PTHR34709">
    <property type="entry name" value="OS10G0396666 PROTEIN"/>
    <property type="match status" value="1"/>
</dbReference>
<dbReference type="SUPFAM" id="SSF52047">
    <property type="entry name" value="RNI-like"/>
    <property type="match status" value="1"/>
</dbReference>
<sequence>MPPQESRRRSEHGDDGDGADRLSGLPEELLLQILGRLGSVHAAVRTSVLSSRWRGLWTGLQELTFRGAAVHSVKAALAKLAGPALNILEVGVEEQVSPHRFTSLLRAAARVAPKKLTVTGDVGLEPEGMGTAILPCLDRTVSLKIDMWDMALAPPLVGEFIALTDLCLVWCRVDPGALLPLCPRLRDLVLNRCSLPDDMILQSSSLEELVLKCYSDARITVTTPVLKKMKLKLSVVGGDGVNMFFSAPMVEHSIWHYSYKDISLWRLETVSEFLVQGQLPVVRIHLCPIYPYMLDDEWSFDFEQAIAQLKMPKFHVLKLVILAKGHVFGPMVLHLLQIRPFMQRLDISIEEEEEKTCPIDCTCSQPNNDWTTESVALTHLQVVKIDGISGRSHEVDFLKLLFRSATMLKRMTLSLPNVVSPSSTRYKTIRDVFKECPNVESMGVAKPRSEATESRVAWVGGQLMFLVAARDGVLASIGGARCKIKLMKSNCYMDIEGDGMSIDK</sequence>
<evidence type="ECO:0000313" key="5">
    <source>
        <dbReference type="Proteomes" id="UP001341281"/>
    </source>
</evidence>
<feature type="domain" description="F-box" evidence="2">
    <location>
        <begin position="22"/>
        <end position="60"/>
    </location>
</feature>
<organism evidence="4 5">
    <name type="scientific">Paspalum notatum var. saurae</name>
    <dbReference type="NCBI Taxonomy" id="547442"/>
    <lineage>
        <taxon>Eukaryota</taxon>
        <taxon>Viridiplantae</taxon>
        <taxon>Streptophyta</taxon>
        <taxon>Embryophyta</taxon>
        <taxon>Tracheophyta</taxon>
        <taxon>Spermatophyta</taxon>
        <taxon>Magnoliopsida</taxon>
        <taxon>Liliopsida</taxon>
        <taxon>Poales</taxon>
        <taxon>Poaceae</taxon>
        <taxon>PACMAD clade</taxon>
        <taxon>Panicoideae</taxon>
        <taxon>Andropogonodae</taxon>
        <taxon>Paspaleae</taxon>
        <taxon>Paspalinae</taxon>
        <taxon>Paspalum</taxon>
    </lineage>
</organism>
<evidence type="ECO:0000259" key="2">
    <source>
        <dbReference type="Pfam" id="PF00646"/>
    </source>
</evidence>
<keyword evidence="5" id="KW-1185">Reference proteome</keyword>
<feature type="region of interest" description="Disordered" evidence="1">
    <location>
        <begin position="1"/>
        <end position="21"/>
    </location>
</feature>
<name>A0AAQ3T3C1_PASNO</name>
<dbReference type="Proteomes" id="UP001341281">
    <property type="component" value="Chromosome 03"/>
</dbReference>
<dbReference type="InterPro" id="IPR055312">
    <property type="entry name" value="FBL15-like"/>
</dbReference>
<dbReference type="EMBL" id="CP144747">
    <property type="protein sequence ID" value="WVZ65943.1"/>
    <property type="molecule type" value="Genomic_DNA"/>
</dbReference>
<accession>A0AAQ3T3C1</accession>